<protein>
    <recommendedName>
        <fullName evidence="9">Oligopeptide transporter, OPT family</fullName>
    </recommendedName>
</protein>
<evidence type="ECO:0000256" key="2">
    <source>
        <dbReference type="ARBA" id="ARBA00022448"/>
    </source>
</evidence>
<sequence length="631" mass="66895">MKSEFNWRLIVLGGFLCAIAAAATPFVVLKLGMTVDLTYAGMFLAAAILGRGISGRKLAIQLNIIQTMISVATGVGFMVVVMAAFFYIKTVFHQEIDFNPAWWQMFIWLVVSGVLGILVGILPMRMILRDKTLPWPTARAVLSVAETLTDPAATEATKNRRAVLTVTTAVAGFFTFLRDGFGVITSMVGNAGLRLSFGPQFAAIGLGMLVPLSVGLSQLLGVWLVAAFGNTVGALAALGGTTPENWDACYINMMQLSSLSGGAKDQAVQFLTANCGTAGNVAEFLTQDSSHFKYMVQWALWPATAMMIAAALTSILIPVVRNVFGRRNGEAADENNSLADEKVPMAWIMASITGCVLLLVWITNAWFGMPWQEVLLAVAIQPIMIIAGLKVLSITGTGPVSLMANATQFLFGLIWPAQVQNNLVAAYTSASPQASSENVVPSFWVARRIGGKFTTLIIAGLIMIPVGAFITPIMFDLLETAYGIGLNPGQLSAPTGLKIATLAAVMKDGIGAMPAGALFASLIAIVIGVFFEILLSMRKRGKEGKDIQRFSWVPIPAALGFALILPAELNLALITGSVIAAVWRKFSPKEDGSYSLFGAPLAAGLIAGEAIVGAILVPLLAVGVELLKSLF</sequence>
<evidence type="ECO:0000256" key="4">
    <source>
        <dbReference type="ARBA" id="ARBA00022989"/>
    </source>
</evidence>
<comment type="caution">
    <text evidence="7">The sequence shown here is derived from an EMBL/GenBank/DDBJ whole genome shotgun (WGS) entry which is preliminary data.</text>
</comment>
<reference evidence="7 8" key="1">
    <citation type="journal article" date="2016" name="Nat. Commun.">
        <title>Thousands of microbial genomes shed light on interconnected biogeochemical processes in an aquifer system.</title>
        <authorList>
            <person name="Anantharaman K."/>
            <person name="Brown C.T."/>
            <person name="Hug L.A."/>
            <person name="Sharon I."/>
            <person name="Castelle C.J."/>
            <person name="Probst A.J."/>
            <person name="Thomas B.C."/>
            <person name="Singh A."/>
            <person name="Wilkins M.J."/>
            <person name="Karaoz U."/>
            <person name="Brodie E.L."/>
            <person name="Williams K.H."/>
            <person name="Hubbard S.S."/>
            <person name="Banfield J.F."/>
        </authorList>
    </citation>
    <scope>NUCLEOTIDE SEQUENCE [LARGE SCALE GENOMIC DNA]</scope>
</reference>
<dbReference type="PANTHER" id="PTHR31645">
    <property type="entry name" value="OLIGOPEPTIDE TRANSPORTER YGL114W-RELATED"/>
    <property type="match status" value="1"/>
</dbReference>
<evidence type="ECO:0000256" key="6">
    <source>
        <dbReference type="SAM" id="Phobius"/>
    </source>
</evidence>
<keyword evidence="2" id="KW-0813">Transport</keyword>
<dbReference type="PANTHER" id="PTHR31645:SF0">
    <property type="entry name" value="OLIGOPEPTIDE TRANSPORTER YGL114W-RELATED"/>
    <property type="match status" value="1"/>
</dbReference>
<evidence type="ECO:0000256" key="5">
    <source>
        <dbReference type="ARBA" id="ARBA00023136"/>
    </source>
</evidence>
<evidence type="ECO:0000256" key="1">
    <source>
        <dbReference type="ARBA" id="ARBA00004141"/>
    </source>
</evidence>
<accession>A0A1F5TDD9</accession>
<feature type="transmembrane region" description="Helical" evidence="6">
    <location>
        <begin position="65"/>
        <end position="88"/>
    </location>
</feature>
<feature type="transmembrane region" description="Helical" evidence="6">
    <location>
        <begin position="298"/>
        <end position="324"/>
    </location>
</feature>
<dbReference type="GO" id="GO:0016020">
    <property type="term" value="C:membrane"/>
    <property type="evidence" value="ECO:0007669"/>
    <property type="project" value="UniProtKB-SubCell"/>
</dbReference>
<keyword evidence="5 6" id="KW-0472">Membrane</keyword>
<feature type="transmembrane region" description="Helical" evidence="6">
    <location>
        <begin position="515"/>
        <end position="535"/>
    </location>
</feature>
<dbReference type="InterPro" id="IPR045035">
    <property type="entry name" value="YSL-like"/>
</dbReference>
<name>A0A1F5TDD9_9BACT</name>
<feature type="transmembrane region" description="Helical" evidence="6">
    <location>
        <begin position="201"/>
        <end position="226"/>
    </location>
</feature>
<organism evidence="7 8">
    <name type="scientific">Candidatus Falkowbacteria bacterium RIFOXYC2_FULL_48_21</name>
    <dbReference type="NCBI Taxonomy" id="1798005"/>
    <lineage>
        <taxon>Bacteria</taxon>
        <taxon>Candidatus Falkowiibacteriota</taxon>
    </lineage>
</organism>
<keyword evidence="3 6" id="KW-0812">Transmembrane</keyword>
<proteinExistence type="predicted"/>
<evidence type="ECO:0000313" key="7">
    <source>
        <dbReference type="EMBL" id="OGF36471.1"/>
    </source>
</evidence>
<dbReference type="AlphaFoldDB" id="A0A1F5TDD9"/>
<feature type="transmembrane region" description="Helical" evidence="6">
    <location>
        <begin position="374"/>
        <end position="393"/>
    </location>
</feature>
<feature type="transmembrane region" description="Helical" evidence="6">
    <location>
        <begin position="453"/>
        <end position="475"/>
    </location>
</feature>
<feature type="transmembrane region" description="Helical" evidence="6">
    <location>
        <begin position="100"/>
        <end position="122"/>
    </location>
</feature>
<keyword evidence="4 6" id="KW-1133">Transmembrane helix</keyword>
<dbReference type="InterPro" id="IPR004813">
    <property type="entry name" value="OPT"/>
</dbReference>
<gene>
    <name evidence="7" type="ORF">A2482_04180</name>
</gene>
<evidence type="ECO:0000313" key="8">
    <source>
        <dbReference type="Proteomes" id="UP000178656"/>
    </source>
</evidence>
<dbReference type="Pfam" id="PF03169">
    <property type="entry name" value="OPT"/>
    <property type="match status" value="1"/>
</dbReference>
<dbReference type="GO" id="GO:0035673">
    <property type="term" value="F:oligopeptide transmembrane transporter activity"/>
    <property type="evidence" value="ECO:0007669"/>
    <property type="project" value="InterPro"/>
</dbReference>
<feature type="transmembrane region" description="Helical" evidence="6">
    <location>
        <begin position="603"/>
        <end position="627"/>
    </location>
</feature>
<evidence type="ECO:0008006" key="9">
    <source>
        <dbReference type="Google" id="ProtNLM"/>
    </source>
</evidence>
<feature type="transmembrane region" description="Helical" evidence="6">
    <location>
        <begin position="345"/>
        <end position="368"/>
    </location>
</feature>
<feature type="transmembrane region" description="Helical" evidence="6">
    <location>
        <begin position="556"/>
        <end position="583"/>
    </location>
</feature>
<feature type="transmembrane region" description="Helical" evidence="6">
    <location>
        <begin position="33"/>
        <end position="53"/>
    </location>
</feature>
<dbReference type="EMBL" id="MFGM01000035">
    <property type="protein sequence ID" value="OGF36471.1"/>
    <property type="molecule type" value="Genomic_DNA"/>
</dbReference>
<evidence type="ECO:0000256" key="3">
    <source>
        <dbReference type="ARBA" id="ARBA00022692"/>
    </source>
</evidence>
<comment type="subcellular location">
    <subcellularLocation>
        <location evidence="1">Membrane</location>
        <topology evidence="1">Multi-pass membrane protein</topology>
    </subcellularLocation>
</comment>
<dbReference type="Proteomes" id="UP000178656">
    <property type="component" value="Unassembled WGS sequence"/>
</dbReference>